<evidence type="ECO:0000313" key="4">
    <source>
        <dbReference type="Proteomes" id="UP000053259"/>
    </source>
</evidence>
<dbReference type="Pfam" id="PF06094">
    <property type="entry name" value="GGACT"/>
    <property type="match status" value="1"/>
</dbReference>
<evidence type="ECO:0000259" key="2">
    <source>
        <dbReference type="Pfam" id="PF06094"/>
    </source>
</evidence>
<evidence type="ECO:0000256" key="1">
    <source>
        <dbReference type="SAM" id="MobiDB-lite"/>
    </source>
</evidence>
<dbReference type="RefSeq" id="XP_016219053.1">
    <property type="nucleotide sequence ID" value="XM_016352796.1"/>
</dbReference>
<sequence length="279" mass="31330">MEPTAMLGASSDDEDWDDCDRPIPRTKARRGPSRRQIHQFTNVDGIKSGLVKALGNENNVQRSKDALNLDTIIQLPPPTITPFEPGEEKVLPPSLLLASRNKIPYEQLLSTQKSVNFNLPYFFYGAQVYPAVLRGTTNTRKSLEDIIQTMTPALVYGIKRHALRGHTWPGVVCTGNQADLLSGMLAFGISDAARKWLDDFQGGSSELRTMRADFVLKDGRTCSIDCGVYVTKELPSLTLLPHSEKIWRVSDLMRDPWHLRNLSTSMAEEEYLNSKLQRN</sequence>
<organism evidence="3 4">
    <name type="scientific">Verruconis gallopava</name>
    <dbReference type="NCBI Taxonomy" id="253628"/>
    <lineage>
        <taxon>Eukaryota</taxon>
        <taxon>Fungi</taxon>
        <taxon>Dikarya</taxon>
        <taxon>Ascomycota</taxon>
        <taxon>Pezizomycotina</taxon>
        <taxon>Dothideomycetes</taxon>
        <taxon>Pleosporomycetidae</taxon>
        <taxon>Venturiales</taxon>
        <taxon>Sympoventuriaceae</taxon>
        <taxon>Verruconis</taxon>
    </lineage>
</organism>
<dbReference type="AlphaFoldDB" id="A0A0D2BCQ9"/>
<dbReference type="VEuPathDB" id="FungiDB:PV09_00115"/>
<dbReference type="InterPro" id="IPR009288">
    <property type="entry name" value="AIG2-like_dom"/>
</dbReference>
<dbReference type="HOGENOM" id="CLU_998199_0_0_1"/>
<dbReference type="Gene3D" id="3.10.490.10">
    <property type="entry name" value="Gamma-glutamyl cyclotransferase-like"/>
    <property type="match status" value="1"/>
</dbReference>
<proteinExistence type="predicted"/>
<dbReference type="EMBL" id="KN847529">
    <property type="protein sequence ID" value="KIW09184.1"/>
    <property type="molecule type" value="Genomic_DNA"/>
</dbReference>
<dbReference type="Proteomes" id="UP000053259">
    <property type="component" value="Unassembled WGS sequence"/>
</dbReference>
<feature type="domain" description="Gamma-glutamylcyclotransferase AIG2-like" evidence="2">
    <location>
        <begin position="131"/>
        <end position="235"/>
    </location>
</feature>
<reference evidence="3 4" key="1">
    <citation type="submission" date="2015-01" db="EMBL/GenBank/DDBJ databases">
        <title>The Genome Sequence of Ochroconis gallopava CBS43764.</title>
        <authorList>
            <consortium name="The Broad Institute Genomics Platform"/>
            <person name="Cuomo C."/>
            <person name="de Hoog S."/>
            <person name="Gorbushina A."/>
            <person name="Stielow B."/>
            <person name="Teixiera M."/>
            <person name="Abouelleil A."/>
            <person name="Chapman S.B."/>
            <person name="Priest M."/>
            <person name="Young S.K."/>
            <person name="Wortman J."/>
            <person name="Nusbaum C."/>
            <person name="Birren B."/>
        </authorList>
    </citation>
    <scope>NUCLEOTIDE SEQUENCE [LARGE SCALE GENOMIC DNA]</scope>
    <source>
        <strain evidence="3 4">CBS 43764</strain>
    </source>
</reference>
<protein>
    <recommendedName>
        <fullName evidence="2">Gamma-glutamylcyclotransferase AIG2-like domain-containing protein</fullName>
    </recommendedName>
</protein>
<feature type="region of interest" description="Disordered" evidence="1">
    <location>
        <begin position="1"/>
        <end position="34"/>
    </location>
</feature>
<dbReference type="InParanoid" id="A0A0D2BCQ9"/>
<dbReference type="GeneID" id="27308088"/>
<feature type="compositionally biased region" description="Basic residues" evidence="1">
    <location>
        <begin position="24"/>
        <end position="34"/>
    </location>
</feature>
<keyword evidence="4" id="KW-1185">Reference proteome</keyword>
<evidence type="ECO:0000313" key="3">
    <source>
        <dbReference type="EMBL" id="KIW09184.1"/>
    </source>
</evidence>
<name>A0A0D2BCQ9_9PEZI</name>
<gene>
    <name evidence="3" type="ORF">PV09_00115</name>
</gene>
<accession>A0A0D2BCQ9</accession>